<dbReference type="InterPro" id="IPR016181">
    <property type="entry name" value="Acyl_CoA_acyltransferase"/>
</dbReference>
<evidence type="ECO:0000256" key="2">
    <source>
        <dbReference type="ARBA" id="ARBA00023315"/>
    </source>
</evidence>
<keyword evidence="1" id="KW-0808">Transferase</keyword>
<evidence type="ECO:0000313" key="5">
    <source>
        <dbReference type="Proteomes" id="UP000654304"/>
    </source>
</evidence>
<keyword evidence="2" id="KW-0012">Acyltransferase</keyword>
<organism evidence="4 5">
    <name type="scientific">Undibacterium curvum</name>
    <dbReference type="NCBI Taxonomy" id="2762294"/>
    <lineage>
        <taxon>Bacteria</taxon>
        <taxon>Pseudomonadati</taxon>
        <taxon>Pseudomonadota</taxon>
        <taxon>Betaproteobacteria</taxon>
        <taxon>Burkholderiales</taxon>
        <taxon>Oxalobacteraceae</taxon>
        <taxon>Undibacterium</taxon>
    </lineage>
</organism>
<evidence type="ECO:0000256" key="1">
    <source>
        <dbReference type="ARBA" id="ARBA00022679"/>
    </source>
</evidence>
<feature type="domain" description="N-acetyltransferase" evidence="3">
    <location>
        <begin position="80"/>
        <end position="183"/>
    </location>
</feature>
<proteinExistence type="predicted"/>
<dbReference type="Pfam" id="PF00583">
    <property type="entry name" value="Acetyltransf_1"/>
    <property type="match status" value="1"/>
</dbReference>
<comment type="caution">
    <text evidence="4">The sequence shown here is derived from an EMBL/GenBank/DDBJ whole genome shotgun (WGS) entry which is preliminary data.</text>
</comment>
<name>A0ABR7A947_9BURK</name>
<keyword evidence="5" id="KW-1185">Reference proteome</keyword>
<dbReference type="InterPro" id="IPR050832">
    <property type="entry name" value="Bact_Acetyltransf"/>
</dbReference>
<dbReference type="Proteomes" id="UP000654304">
    <property type="component" value="Unassembled WGS sequence"/>
</dbReference>
<evidence type="ECO:0000259" key="3">
    <source>
        <dbReference type="PROSITE" id="PS51186"/>
    </source>
</evidence>
<dbReference type="PROSITE" id="PS51186">
    <property type="entry name" value="GNAT"/>
    <property type="match status" value="1"/>
</dbReference>
<dbReference type="InterPro" id="IPR000182">
    <property type="entry name" value="GNAT_dom"/>
</dbReference>
<evidence type="ECO:0000313" key="4">
    <source>
        <dbReference type="EMBL" id="MBC3933407.1"/>
    </source>
</evidence>
<dbReference type="PANTHER" id="PTHR43877">
    <property type="entry name" value="AMINOALKYLPHOSPHONATE N-ACETYLTRANSFERASE-RELATED-RELATED"/>
    <property type="match status" value="1"/>
</dbReference>
<sequence length="184" mass="20090">MNYRICSWDAQQAQAYCAELSEILCDCVEGGASVSFMAGLSLQRAHAFWQGVVQGLAAGERHLLVALEGPEPRDGLHTRERVLGTVQLVTAMPDNQPHRADLSKMLVHRRARRQGIAAALLSAAEQRARELGKTCIVLDTETGGDAERLYARAGWTQAGQIPDFALKPDGRLCSTTLFYKLLAV</sequence>
<accession>A0ABR7A947</accession>
<gene>
    <name evidence="4" type="ORF">H8K43_17140</name>
</gene>
<reference evidence="4 5" key="1">
    <citation type="submission" date="2020-08" db="EMBL/GenBank/DDBJ databases">
        <title>Novel species isolated from subtropical streams in China.</title>
        <authorList>
            <person name="Lu H."/>
        </authorList>
    </citation>
    <scope>NUCLEOTIDE SEQUENCE [LARGE SCALE GENOMIC DNA]</scope>
    <source>
        <strain evidence="4 5">CY22W</strain>
    </source>
</reference>
<protein>
    <submittedName>
        <fullName evidence="4">GNAT family N-acetyltransferase</fullName>
    </submittedName>
</protein>
<dbReference type="EMBL" id="JACOGD010000010">
    <property type="protein sequence ID" value="MBC3933407.1"/>
    <property type="molecule type" value="Genomic_DNA"/>
</dbReference>
<dbReference type="CDD" id="cd04301">
    <property type="entry name" value="NAT_SF"/>
    <property type="match status" value="1"/>
</dbReference>
<dbReference type="SUPFAM" id="SSF55729">
    <property type="entry name" value="Acyl-CoA N-acyltransferases (Nat)"/>
    <property type="match status" value="1"/>
</dbReference>
<dbReference type="Gene3D" id="3.40.630.30">
    <property type="match status" value="1"/>
</dbReference>
<dbReference type="RefSeq" id="WP_186904980.1">
    <property type="nucleotide sequence ID" value="NZ_JACOGD010000010.1"/>
</dbReference>